<dbReference type="Proteomes" id="UP000194577">
    <property type="component" value="Unassembled WGS sequence"/>
</dbReference>
<reference evidence="1 2" key="1">
    <citation type="submission" date="2017-10" db="EMBL/GenBank/DDBJ databases">
        <title>Draft genome sequence of cellulolytic Actinomyces sp CtC72 isolated from cattle rumen fluid.</title>
        <authorList>
            <person name="Joshi A.J."/>
            <person name="Vasudevan G."/>
            <person name="Lanjekar V.B."/>
            <person name="Hivarkar S."/>
            <person name="Engineer A."/>
            <person name="Pore S.D."/>
            <person name="Dhakephalkar P.K."/>
            <person name="Dagar S."/>
        </authorList>
    </citation>
    <scope>NUCLEOTIDE SEQUENCE [LARGE SCALE GENOMIC DNA]</scope>
    <source>
        <strain evidence="2">CtC72</strain>
    </source>
</reference>
<accession>A0ABX4MD46</accession>
<keyword evidence="2" id="KW-1185">Reference proteome</keyword>
<evidence type="ECO:0000313" key="2">
    <source>
        <dbReference type="Proteomes" id="UP000194577"/>
    </source>
</evidence>
<comment type="caution">
    <text evidence="1">The sequence shown here is derived from an EMBL/GenBank/DDBJ whole genome shotgun (WGS) entry which is preliminary data.</text>
</comment>
<dbReference type="RefSeq" id="WP_086615280.1">
    <property type="nucleotide sequence ID" value="NZ_MTPX02000026.1"/>
</dbReference>
<dbReference type="EMBL" id="MTPX02000026">
    <property type="protein sequence ID" value="PHP53251.1"/>
    <property type="molecule type" value="Genomic_DNA"/>
</dbReference>
<evidence type="ECO:0000313" key="1">
    <source>
        <dbReference type="EMBL" id="PHP53251.1"/>
    </source>
</evidence>
<name>A0ABX4MD46_9ACTO</name>
<gene>
    <name evidence="1" type="ORF">BW737_003930</name>
</gene>
<sequence length="162" mass="17904">MNSAQNDSTDDIMAMYVALRDGYSPGWGGGEVNDGVLHAPWVNYGDVIYSGLAALQRVGSMCRDAAANAWGNGSRTGAAAEVGEDAAACGELRSEETAFDRYARIRDKPIESLTAYEVAITVQYLRRGERYYEGLIKVWIDHDRQLERLARRGLELLGRNVR</sequence>
<proteinExistence type="predicted"/>
<organism evidence="1 2">
    <name type="scientific">Actinomyces ruminis</name>
    <dbReference type="NCBI Taxonomy" id="1937003"/>
    <lineage>
        <taxon>Bacteria</taxon>
        <taxon>Bacillati</taxon>
        <taxon>Actinomycetota</taxon>
        <taxon>Actinomycetes</taxon>
        <taxon>Actinomycetales</taxon>
        <taxon>Actinomycetaceae</taxon>
        <taxon>Actinomyces</taxon>
    </lineage>
</organism>
<protein>
    <submittedName>
        <fullName evidence="1">Uncharacterized protein</fullName>
    </submittedName>
</protein>